<protein>
    <submittedName>
        <fullName evidence="3">F-box only protein 8-like</fullName>
    </submittedName>
</protein>
<accession>A0A1U7V7V9</accession>
<dbReference type="PROSITE" id="PS50181">
    <property type="entry name" value="FBOX"/>
    <property type="match status" value="1"/>
</dbReference>
<organism evidence="2 3">
    <name type="scientific">Nicotiana sylvestris</name>
    <name type="common">Wood tobacco</name>
    <name type="synonym">South American tobacco</name>
    <dbReference type="NCBI Taxonomy" id="4096"/>
    <lineage>
        <taxon>Eukaryota</taxon>
        <taxon>Viridiplantae</taxon>
        <taxon>Streptophyta</taxon>
        <taxon>Embryophyta</taxon>
        <taxon>Tracheophyta</taxon>
        <taxon>Spermatophyta</taxon>
        <taxon>Magnoliopsida</taxon>
        <taxon>eudicotyledons</taxon>
        <taxon>Gunneridae</taxon>
        <taxon>Pentapetalae</taxon>
        <taxon>asterids</taxon>
        <taxon>lamiids</taxon>
        <taxon>Solanales</taxon>
        <taxon>Solanaceae</taxon>
        <taxon>Nicotianoideae</taxon>
        <taxon>Nicotianeae</taxon>
        <taxon>Nicotiana</taxon>
    </lineage>
</organism>
<feature type="domain" description="F-box" evidence="1">
    <location>
        <begin position="11"/>
        <end position="60"/>
    </location>
</feature>
<evidence type="ECO:0000259" key="1">
    <source>
        <dbReference type="PROSITE" id="PS50181"/>
    </source>
</evidence>
<keyword evidence="2" id="KW-1185">Reference proteome</keyword>
<dbReference type="Proteomes" id="UP000189701">
    <property type="component" value="Unplaced"/>
</dbReference>
<dbReference type="SMART" id="SM00256">
    <property type="entry name" value="FBOX"/>
    <property type="match status" value="1"/>
</dbReference>
<name>A0A1U7V7V9_NICSY</name>
<dbReference type="AlphaFoldDB" id="A0A1U7V7V9"/>
<reference evidence="3" key="2">
    <citation type="submission" date="2025-08" db="UniProtKB">
        <authorList>
            <consortium name="RefSeq"/>
        </authorList>
    </citation>
    <scope>IDENTIFICATION</scope>
    <source>
        <tissue evidence="3">Leaf</tissue>
    </source>
</reference>
<dbReference type="InterPro" id="IPR036047">
    <property type="entry name" value="F-box-like_dom_sf"/>
</dbReference>
<dbReference type="Gene3D" id="1.20.1280.50">
    <property type="match status" value="1"/>
</dbReference>
<dbReference type="SUPFAM" id="SSF81383">
    <property type="entry name" value="F-box domain"/>
    <property type="match status" value="1"/>
</dbReference>
<dbReference type="RefSeq" id="XP_009758329.1">
    <property type="nucleotide sequence ID" value="XM_009760027.1"/>
</dbReference>
<dbReference type="PANTHER" id="PTHR31111">
    <property type="entry name" value="BNAA05G37150D PROTEIN-RELATED"/>
    <property type="match status" value="1"/>
</dbReference>
<evidence type="ECO:0000313" key="3">
    <source>
        <dbReference type="RefSeq" id="XP_009758329.1"/>
    </source>
</evidence>
<proteinExistence type="predicted"/>
<dbReference type="PANTHER" id="PTHR31111:SF136">
    <property type="entry name" value="F-BOX ASSOCIATED DOMAIN-CONTAINING PROTEIN"/>
    <property type="match status" value="1"/>
</dbReference>
<evidence type="ECO:0000313" key="2">
    <source>
        <dbReference type="Proteomes" id="UP000189701"/>
    </source>
</evidence>
<dbReference type="CDD" id="cd22157">
    <property type="entry name" value="F-box_AtFBW1-like"/>
    <property type="match status" value="1"/>
</dbReference>
<gene>
    <name evidence="3" type="primary">LOC104211033</name>
</gene>
<reference evidence="2" key="1">
    <citation type="journal article" date="2013" name="Genome Biol.">
        <title>Reference genomes and transcriptomes of Nicotiana sylvestris and Nicotiana tomentosiformis.</title>
        <authorList>
            <person name="Sierro N."/>
            <person name="Battey J.N."/>
            <person name="Ouadi S."/>
            <person name="Bovet L."/>
            <person name="Goepfert S."/>
            <person name="Bakaher N."/>
            <person name="Peitsch M.C."/>
            <person name="Ivanov N.V."/>
        </authorList>
    </citation>
    <scope>NUCLEOTIDE SEQUENCE [LARGE SCALE GENOMIC DNA]</scope>
</reference>
<dbReference type="Pfam" id="PF12937">
    <property type="entry name" value="F-box-like"/>
    <property type="match status" value="1"/>
</dbReference>
<dbReference type="InterPro" id="IPR001810">
    <property type="entry name" value="F-box_dom"/>
</dbReference>
<sequence length="222" mass="25959">MVWFCLSRKPREHSKHIPDDILIDILSKLPAQDLLHCRQVCRHWNSLISTPFFNDMYLNLGAVSTVILQQKDLTRRSNGYQMKLLFLPEKHQNKTLRKKKRKDYSYYIINPLTQELVTFDLPFGQIQAFYFHPVAKEYYAIWIYVNTKSPSFVEFKILKLSLLLSDNLDVIEVETGWEKVCDVVPHIAPRSMGSPTWTKEAIYCMADRLCGLTVTGIDHFES</sequence>